<gene>
    <name evidence="3" type="ORF">NMOB1V02_LOCUS5462</name>
</gene>
<dbReference type="Proteomes" id="UP000678499">
    <property type="component" value="Unassembled WGS sequence"/>
</dbReference>
<dbReference type="GO" id="GO:0008408">
    <property type="term" value="F:3'-5' exonuclease activity"/>
    <property type="evidence" value="ECO:0007669"/>
    <property type="project" value="TreeGrafter"/>
</dbReference>
<proteinExistence type="predicted"/>
<dbReference type="GO" id="GO:0003677">
    <property type="term" value="F:DNA binding"/>
    <property type="evidence" value="ECO:0007669"/>
    <property type="project" value="InterPro"/>
</dbReference>
<dbReference type="GO" id="GO:0003887">
    <property type="term" value="F:DNA-directed DNA polymerase activity"/>
    <property type="evidence" value="ECO:0007669"/>
    <property type="project" value="InterPro"/>
</dbReference>
<name>A0A7R9BLV9_9CRUS</name>
<reference evidence="3" key="1">
    <citation type="submission" date="2020-11" db="EMBL/GenBank/DDBJ databases">
        <authorList>
            <person name="Tran Van P."/>
        </authorList>
    </citation>
    <scope>NUCLEOTIDE SEQUENCE</scope>
</reference>
<dbReference type="PANTHER" id="PTHR10267">
    <property type="entry name" value="DNA POLYMERASE SUBUNIT GAMMA-1"/>
    <property type="match status" value="1"/>
</dbReference>
<evidence type="ECO:0000259" key="2">
    <source>
        <dbReference type="SMART" id="SM00482"/>
    </source>
</evidence>
<dbReference type="EMBL" id="CAJPEX010000994">
    <property type="protein sequence ID" value="CAG0917890.1"/>
    <property type="molecule type" value="Genomic_DNA"/>
</dbReference>
<dbReference type="AlphaFoldDB" id="A0A7R9BLV9"/>
<dbReference type="InterPro" id="IPR001098">
    <property type="entry name" value="DNA-dir_DNA_pol_A_palm_dom"/>
</dbReference>
<dbReference type="InterPro" id="IPR002297">
    <property type="entry name" value="DNA-dir_DNA_pol_A_mt"/>
</dbReference>
<dbReference type="InterPro" id="IPR043502">
    <property type="entry name" value="DNA/RNA_pol_sf"/>
</dbReference>
<dbReference type="PRINTS" id="PR00867">
    <property type="entry name" value="DNAPOLG"/>
</dbReference>
<dbReference type="EMBL" id="OA883031">
    <property type="protein sequence ID" value="CAD7277738.1"/>
    <property type="molecule type" value="Genomic_DNA"/>
</dbReference>
<dbReference type="Gene3D" id="1.10.150.20">
    <property type="entry name" value="5' to 3' exonuclease, C-terminal subdomain"/>
    <property type="match status" value="1"/>
</dbReference>
<evidence type="ECO:0000313" key="3">
    <source>
        <dbReference type="EMBL" id="CAD7277738.1"/>
    </source>
</evidence>
<dbReference type="GO" id="GO:0005760">
    <property type="term" value="C:gamma DNA polymerase complex"/>
    <property type="evidence" value="ECO:0007669"/>
    <property type="project" value="InterPro"/>
</dbReference>
<protein>
    <recommendedName>
        <fullName evidence="1">Mitochondrial DNA polymerase catalytic subunit</fullName>
    </recommendedName>
</protein>
<feature type="non-terminal residue" evidence="3">
    <location>
        <position position="1"/>
    </location>
</feature>
<dbReference type="OrthoDB" id="5588663at2759"/>
<feature type="domain" description="DNA-directed DNA polymerase family A palm" evidence="2">
    <location>
        <begin position="748"/>
        <end position="1034"/>
    </location>
</feature>
<dbReference type="Pfam" id="PF18136">
    <property type="entry name" value="DNApol_Exo"/>
    <property type="match status" value="2"/>
</dbReference>
<sequence>MLRNVRSFSRFTREPSQLNCGISRDVEIRRNPYGIQLLSPGLLARIFKKPRTAITSSSRVSTEIAINELHRFGLYSEEPEVLEDVDFQLPALSGKNVDDHFRMIAEEQGVPYAKLLHNFVESGIPVRPKKWIFQSYDSLSSVPIEFDLLLQIETSSPSNETLWNQSREPQAGWTKYLSDGSSQFVKAPDCDVMVLDVEICVREGDHPTLATAVSPTNWYSWCSAELIEHARKSTTSTRPDSKRAEPRDYSSCEMIPLLDDSIDASDRMTPRIVIGHNVAFDRARVKEEYLPDSEYQGNKRLQLDIIAMVILSGLRFVDTMSMHIAVAGLTSYQRALWMARKAKSTKPKKETEVTKKAKSKLRGPVVNAWMDISSRNSLADVYNLYVKGDEDLEELDKSLRLVFMEGSLDDVVDNFNILTDYCAKDVEATFKVTRKLWPSFVRRFPHPVTFAGMLEMGTAYLPVDLNWKKYLRRADSTYRDLEADVKYLLMEKAYEACQMMHQNAYKRDPWLWNLDWSTKCLKFRKGKPAASFSDCGLRRLQQNFPDAIRKGSLLYAKQPFMPGYPAWYCDLCEKVTSKQRVVRKQEREDEINCLKNRNAPVNITTSMSSTPKLLRLTWNGHPLHHDKVHGWGYLVPNGSEFRVGNPLAKDFLPKIEDGTLGTAGGMEAKSALEINSMLTYWRNARDRIIGSQVPVWLENSELPASIETKENDRVGAILPKVVVCGTVTRRAVEPTWLTASNASVNRVGSELKAMVSAPPGKHFVGADVDSEELWIASLFGDTNSPAPDHGATPIGWMTLQACFFPRCTVPSYCHHNEAIILGPGKKSQGTDMHSKTAQFAGISRSQAKVLNYGRIFGAGCQFAQTLLRQFNKDLTVKDALETAKNIYAQTKGVRGYKITAAGQAFVKLYGKNLGLVESPYHVYSGKDDWTDVVERSAWMNGTESAMFNRLEEIAESDHPKTPVLGARISKALEPLYVDKNFMTSRVNWVVQSSAVDYLHLLLVSMRWLLNKYNISGRLSISIHDEVHYMVCSKDRYRAALALQISNLLTRSLFAHNLGLRDLPLGVAFFSSVEIDKVLRKESNDDCVTPSNPHGLAKGYGIPPGESLDIHQLLAYNVDVFFFL</sequence>
<dbReference type="SMART" id="SM00482">
    <property type="entry name" value="POLAc"/>
    <property type="match status" value="1"/>
</dbReference>
<dbReference type="PANTHER" id="PTHR10267:SF0">
    <property type="entry name" value="DNA POLYMERASE SUBUNIT GAMMA-1"/>
    <property type="match status" value="1"/>
</dbReference>
<dbReference type="GO" id="GO:0006264">
    <property type="term" value="P:mitochondrial DNA replication"/>
    <property type="evidence" value="ECO:0007669"/>
    <property type="project" value="TreeGrafter"/>
</dbReference>
<keyword evidence="4" id="KW-1185">Reference proteome</keyword>
<organism evidence="3">
    <name type="scientific">Notodromas monacha</name>
    <dbReference type="NCBI Taxonomy" id="399045"/>
    <lineage>
        <taxon>Eukaryota</taxon>
        <taxon>Metazoa</taxon>
        <taxon>Ecdysozoa</taxon>
        <taxon>Arthropoda</taxon>
        <taxon>Crustacea</taxon>
        <taxon>Oligostraca</taxon>
        <taxon>Ostracoda</taxon>
        <taxon>Podocopa</taxon>
        <taxon>Podocopida</taxon>
        <taxon>Cypridocopina</taxon>
        <taxon>Cypridoidea</taxon>
        <taxon>Cyprididae</taxon>
        <taxon>Notodromas</taxon>
    </lineage>
</organism>
<dbReference type="SUPFAM" id="SSF56672">
    <property type="entry name" value="DNA/RNA polymerases"/>
    <property type="match status" value="1"/>
</dbReference>
<evidence type="ECO:0000313" key="4">
    <source>
        <dbReference type="Proteomes" id="UP000678499"/>
    </source>
</evidence>
<dbReference type="InterPro" id="IPR041336">
    <property type="entry name" value="DNApol_Exo"/>
</dbReference>
<dbReference type="Pfam" id="PF00476">
    <property type="entry name" value="DNA_pol_A"/>
    <property type="match status" value="1"/>
</dbReference>
<evidence type="ECO:0000256" key="1">
    <source>
        <dbReference type="ARBA" id="ARBA00031966"/>
    </source>
</evidence>
<dbReference type="Gene3D" id="3.30.420.390">
    <property type="match status" value="2"/>
</dbReference>
<accession>A0A7R9BLV9</accession>